<dbReference type="PRINTS" id="PR00756">
    <property type="entry name" value="ALADIPTASE"/>
</dbReference>
<keyword evidence="14" id="KW-1185">Reference proteome</keyword>
<dbReference type="Gene3D" id="2.60.40.1730">
    <property type="entry name" value="tricorn interacting facor f3 domain"/>
    <property type="match status" value="1"/>
</dbReference>
<evidence type="ECO:0000256" key="8">
    <source>
        <dbReference type="PIRSR" id="PIRSR634016-1"/>
    </source>
</evidence>
<dbReference type="Pfam" id="PF17900">
    <property type="entry name" value="Peptidase_M1_N"/>
    <property type="match status" value="1"/>
</dbReference>
<dbReference type="GO" id="GO:0005737">
    <property type="term" value="C:cytoplasm"/>
    <property type="evidence" value="ECO:0007669"/>
    <property type="project" value="TreeGrafter"/>
</dbReference>
<evidence type="ECO:0000313" key="13">
    <source>
        <dbReference type="EMBL" id="KXN69415.1"/>
    </source>
</evidence>
<feature type="non-terminal residue" evidence="13">
    <location>
        <position position="463"/>
    </location>
</feature>
<dbReference type="Gene3D" id="1.10.390.10">
    <property type="entry name" value="Neutral Protease Domain 2"/>
    <property type="match status" value="1"/>
</dbReference>
<feature type="active site" description="Proton acceptor" evidence="8">
    <location>
        <position position="311"/>
    </location>
</feature>
<evidence type="ECO:0000259" key="12">
    <source>
        <dbReference type="Pfam" id="PF17900"/>
    </source>
</evidence>
<evidence type="ECO:0000256" key="6">
    <source>
        <dbReference type="ARBA" id="ARBA00022833"/>
    </source>
</evidence>
<reference evidence="13 14" key="1">
    <citation type="journal article" date="2015" name="Genome Biol. Evol.">
        <title>Phylogenomic analyses indicate that early fungi evolved digesting cell walls of algal ancestors of land plants.</title>
        <authorList>
            <person name="Chang Y."/>
            <person name="Wang S."/>
            <person name="Sekimoto S."/>
            <person name="Aerts A.L."/>
            <person name="Choi C."/>
            <person name="Clum A."/>
            <person name="LaButti K.M."/>
            <person name="Lindquist E.A."/>
            <person name="Yee Ngan C."/>
            <person name="Ohm R.A."/>
            <person name="Salamov A.A."/>
            <person name="Grigoriev I.V."/>
            <person name="Spatafora J.W."/>
            <person name="Berbee M.L."/>
        </authorList>
    </citation>
    <scope>NUCLEOTIDE SEQUENCE [LARGE SCALE GENOMIC DNA]</scope>
    <source>
        <strain evidence="13 14">NRRL 28638</strain>
    </source>
</reference>
<dbReference type="GO" id="GO:0016020">
    <property type="term" value="C:membrane"/>
    <property type="evidence" value="ECO:0007669"/>
    <property type="project" value="TreeGrafter"/>
</dbReference>
<dbReference type="InterPro" id="IPR027268">
    <property type="entry name" value="Peptidase_M4/M1_CTD_sf"/>
</dbReference>
<evidence type="ECO:0000256" key="10">
    <source>
        <dbReference type="PIRSR" id="PIRSR634016-4"/>
    </source>
</evidence>
<dbReference type="InterPro" id="IPR042097">
    <property type="entry name" value="Aminopeptidase_N-like_N_sf"/>
</dbReference>
<dbReference type="GO" id="GO:0005615">
    <property type="term" value="C:extracellular space"/>
    <property type="evidence" value="ECO:0007669"/>
    <property type="project" value="TreeGrafter"/>
</dbReference>
<keyword evidence="3" id="KW-0645">Protease</keyword>
<evidence type="ECO:0000256" key="3">
    <source>
        <dbReference type="ARBA" id="ARBA00022670"/>
    </source>
</evidence>
<dbReference type="Proteomes" id="UP000070444">
    <property type="component" value="Unassembled WGS sequence"/>
</dbReference>
<dbReference type="PANTHER" id="PTHR11533:SF174">
    <property type="entry name" value="PUROMYCIN-SENSITIVE AMINOPEPTIDASE-RELATED"/>
    <property type="match status" value="1"/>
</dbReference>
<dbReference type="Pfam" id="PF01433">
    <property type="entry name" value="Peptidase_M1"/>
    <property type="match status" value="1"/>
</dbReference>
<dbReference type="InterPro" id="IPR045357">
    <property type="entry name" value="Aminopeptidase_N-like_N"/>
</dbReference>
<dbReference type="InterPro" id="IPR001930">
    <property type="entry name" value="Peptidase_M1"/>
</dbReference>
<evidence type="ECO:0000256" key="4">
    <source>
        <dbReference type="ARBA" id="ARBA00022723"/>
    </source>
</evidence>
<dbReference type="EMBL" id="KQ964535">
    <property type="protein sequence ID" value="KXN69415.1"/>
    <property type="molecule type" value="Genomic_DNA"/>
</dbReference>
<evidence type="ECO:0000259" key="11">
    <source>
        <dbReference type="Pfam" id="PF01433"/>
    </source>
</evidence>
<dbReference type="GO" id="GO:0006508">
    <property type="term" value="P:proteolysis"/>
    <property type="evidence" value="ECO:0007669"/>
    <property type="project" value="UniProtKB-KW"/>
</dbReference>
<feature type="binding site" evidence="9">
    <location>
        <position position="314"/>
    </location>
    <ligand>
        <name>Zn(2+)</name>
        <dbReference type="ChEBI" id="CHEBI:29105"/>
        <note>catalytic</note>
    </ligand>
</feature>
<evidence type="ECO:0000256" key="9">
    <source>
        <dbReference type="PIRSR" id="PIRSR634016-3"/>
    </source>
</evidence>
<feature type="binding site" evidence="9">
    <location>
        <position position="333"/>
    </location>
    <ligand>
        <name>Zn(2+)</name>
        <dbReference type="ChEBI" id="CHEBI:29105"/>
        <note>catalytic</note>
    </ligand>
</feature>
<dbReference type="InterPro" id="IPR014782">
    <property type="entry name" value="Peptidase_M1_dom"/>
</dbReference>
<evidence type="ECO:0000256" key="5">
    <source>
        <dbReference type="ARBA" id="ARBA00022801"/>
    </source>
</evidence>
<dbReference type="InterPro" id="IPR034016">
    <property type="entry name" value="M1_APN-typ"/>
</dbReference>
<keyword evidence="4 9" id="KW-0479">Metal-binding</keyword>
<keyword evidence="6 9" id="KW-0862">Zinc</keyword>
<keyword evidence="7" id="KW-0482">Metalloprotease</keyword>
<dbReference type="CDD" id="cd09601">
    <property type="entry name" value="M1_APN-Q_like"/>
    <property type="match status" value="1"/>
</dbReference>
<organism evidence="13 14">
    <name type="scientific">Conidiobolus coronatus (strain ATCC 28846 / CBS 209.66 / NRRL 28638)</name>
    <name type="common">Delacroixia coronata</name>
    <dbReference type="NCBI Taxonomy" id="796925"/>
    <lineage>
        <taxon>Eukaryota</taxon>
        <taxon>Fungi</taxon>
        <taxon>Fungi incertae sedis</taxon>
        <taxon>Zoopagomycota</taxon>
        <taxon>Entomophthoromycotina</taxon>
        <taxon>Entomophthoromycetes</taxon>
        <taxon>Entomophthorales</taxon>
        <taxon>Ancylistaceae</taxon>
        <taxon>Conidiobolus</taxon>
    </lineage>
</organism>
<comment type="similarity">
    <text evidence="1">Belongs to the peptidase M1 family.</text>
</comment>
<protein>
    <submittedName>
        <fullName evidence="13">Puromycin-sensitive aminopeptidase</fullName>
    </submittedName>
</protein>
<gene>
    <name evidence="13" type="ORF">CONCODRAFT_40651</name>
</gene>
<feature type="binding site" evidence="9">
    <location>
        <position position="310"/>
    </location>
    <ligand>
        <name>Zn(2+)</name>
        <dbReference type="ChEBI" id="CHEBI:29105"/>
        <note>catalytic</note>
    </ligand>
</feature>
<evidence type="ECO:0000256" key="7">
    <source>
        <dbReference type="ARBA" id="ARBA00023049"/>
    </source>
</evidence>
<dbReference type="InterPro" id="IPR050344">
    <property type="entry name" value="Peptidase_M1_aminopeptidases"/>
</dbReference>
<dbReference type="SUPFAM" id="SSF55486">
    <property type="entry name" value="Metalloproteases ('zincins'), catalytic domain"/>
    <property type="match status" value="1"/>
</dbReference>
<keyword evidence="5" id="KW-0378">Hydrolase</keyword>
<keyword evidence="2 13" id="KW-0031">Aminopeptidase</keyword>
<dbReference type="AlphaFoldDB" id="A0A137P314"/>
<dbReference type="GO" id="GO:0008270">
    <property type="term" value="F:zinc ion binding"/>
    <property type="evidence" value="ECO:0007669"/>
    <property type="project" value="InterPro"/>
</dbReference>
<name>A0A137P314_CONC2</name>
<feature type="site" description="Transition state stabilizer" evidence="10">
    <location>
        <position position="396"/>
    </location>
</feature>
<comment type="cofactor">
    <cofactor evidence="9">
        <name>Zn(2+)</name>
        <dbReference type="ChEBI" id="CHEBI:29105"/>
    </cofactor>
    <text evidence="9">Binds 1 zinc ion per subunit.</text>
</comment>
<dbReference type="GO" id="GO:0043171">
    <property type="term" value="P:peptide catabolic process"/>
    <property type="evidence" value="ECO:0007669"/>
    <property type="project" value="TreeGrafter"/>
</dbReference>
<dbReference type="FunFam" id="1.10.390.10:FF:000001">
    <property type="entry name" value="Aminopeptidase"/>
    <property type="match status" value="1"/>
</dbReference>
<evidence type="ECO:0000256" key="1">
    <source>
        <dbReference type="ARBA" id="ARBA00010136"/>
    </source>
</evidence>
<dbReference type="OMA" id="DRVNEQH"/>
<dbReference type="STRING" id="796925.A0A137P314"/>
<accession>A0A137P314</accession>
<dbReference type="SUPFAM" id="SSF63737">
    <property type="entry name" value="Leukotriene A4 hydrolase N-terminal domain"/>
    <property type="match status" value="1"/>
</dbReference>
<feature type="domain" description="Peptidase M1 membrane alanine aminopeptidase" evidence="11">
    <location>
        <begin position="238"/>
        <end position="455"/>
    </location>
</feature>
<evidence type="ECO:0000313" key="14">
    <source>
        <dbReference type="Proteomes" id="UP000070444"/>
    </source>
</evidence>
<dbReference type="FunFam" id="2.60.40.1730:FF:000002">
    <property type="entry name" value="Aminopeptidase"/>
    <property type="match status" value="1"/>
</dbReference>
<dbReference type="OrthoDB" id="10031169at2759"/>
<dbReference type="GO" id="GO:0042277">
    <property type="term" value="F:peptide binding"/>
    <property type="evidence" value="ECO:0007669"/>
    <property type="project" value="TreeGrafter"/>
</dbReference>
<proteinExistence type="inferred from homology"/>
<evidence type="ECO:0000256" key="2">
    <source>
        <dbReference type="ARBA" id="ARBA00022438"/>
    </source>
</evidence>
<feature type="domain" description="Aminopeptidase N-like N-terminal" evidence="12">
    <location>
        <begin position="12"/>
        <end position="201"/>
    </location>
</feature>
<dbReference type="GO" id="GO:0070006">
    <property type="term" value="F:metalloaminopeptidase activity"/>
    <property type="evidence" value="ECO:0007669"/>
    <property type="project" value="TreeGrafter"/>
</dbReference>
<dbReference type="PANTHER" id="PTHR11533">
    <property type="entry name" value="PROTEASE M1 ZINC METALLOPROTEASE"/>
    <property type="match status" value="1"/>
</dbReference>
<sequence>MKGRKVLPDNVKPSHYKLTLRPNLETYRYTGSVYVDLHVNEESPVISLNVNNINLESGKLLTKDGELIEEISKENMEVVAADEVLKLTLQKPLSAGQDVKLYLEFESELNDKMKGFYRSHFKNEETGEDRVMATTQFEATDARMAFPCWDEPVLKATFDVVLEVPQNVTALSNMNAVSEENIEDNLKRVSFATSPIMSTYLLAFIVAELDYIEAFTTVGTPIPCRVYAPKGTIKQGEFSLGVCTRTLDLFNTVFGTPYPLPKMDMVSVADFDAGAMENWGLVTYRTSCLMVDEATTTQASKQWIASVVAHELAHQWFGNLVTMEWWSDLWLNEGFATWVGNYAVDKLFPDWHFWDSFVVDDVQRGMSLDCLRSSHPIEVEVKDPAQIGQIFDAISYSKGGSVIRMLSAYLTEDIFLEGIRQYLKKHAYSNASTGDLWAQLSETSGQDVSEFMNLWTKQTGYPV</sequence>